<organism evidence="5 6">
    <name type="scientific">Campylobacter blaseri</name>
    <dbReference type="NCBI Taxonomy" id="2042961"/>
    <lineage>
        <taxon>Bacteria</taxon>
        <taxon>Pseudomonadati</taxon>
        <taxon>Campylobacterota</taxon>
        <taxon>Epsilonproteobacteria</taxon>
        <taxon>Campylobacterales</taxon>
        <taxon>Campylobacteraceae</taxon>
        <taxon>Campylobacter</taxon>
    </lineage>
</organism>
<evidence type="ECO:0000259" key="4">
    <source>
        <dbReference type="PROSITE" id="PS01124"/>
    </source>
</evidence>
<dbReference type="PANTHER" id="PTHR47893">
    <property type="entry name" value="REGULATORY PROTEIN PCHR"/>
    <property type="match status" value="1"/>
</dbReference>
<dbReference type="InterPro" id="IPR018062">
    <property type="entry name" value="HTH_AraC-typ_CS"/>
</dbReference>
<evidence type="ECO:0000313" key="5">
    <source>
        <dbReference type="EMBL" id="PSM53135.1"/>
    </source>
</evidence>
<dbReference type="OrthoDB" id="5447471at2"/>
<dbReference type="PROSITE" id="PS00041">
    <property type="entry name" value="HTH_ARAC_FAMILY_1"/>
    <property type="match status" value="1"/>
</dbReference>
<dbReference type="RefSeq" id="WP_106869623.1">
    <property type="nucleotide sequence ID" value="NZ_CP053841.1"/>
</dbReference>
<dbReference type="InterPro" id="IPR018060">
    <property type="entry name" value="HTH_AraC"/>
</dbReference>
<accession>A0A2P8R3T0</accession>
<dbReference type="EMBL" id="PDHH01000001">
    <property type="protein sequence ID" value="PSM53135.1"/>
    <property type="molecule type" value="Genomic_DNA"/>
</dbReference>
<dbReference type="SMART" id="SM00342">
    <property type="entry name" value="HTH_ARAC"/>
    <property type="match status" value="1"/>
</dbReference>
<evidence type="ECO:0000256" key="2">
    <source>
        <dbReference type="ARBA" id="ARBA00023125"/>
    </source>
</evidence>
<dbReference type="SUPFAM" id="SSF46689">
    <property type="entry name" value="Homeodomain-like"/>
    <property type="match status" value="1"/>
</dbReference>
<name>A0A2P8R3T0_9BACT</name>
<evidence type="ECO:0000313" key="6">
    <source>
        <dbReference type="Proteomes" id="UP000240535"/>
    </source>
</evidence>
<protein>
    <submittedName>
        <fullName evidence="5">AraC family transcriptional regulator</fullName>
    </submittedName>
</protein>
<dbReference type="InterPro" id="IPR009057">
    <property type="entry name" value="Homeodomain-like_sf"/>
</dbReference>
<reference evidence="6" key="1">
    <citation type="submission" date="2017-10" db="EMBL/GenBank/DDBJ databases">
        <title>Campylobacter species from seals.</title>
        <authorList>
            <person name="Gilbert M.J."/>
            <person name="Zomer A.L."/>
            <person name="Timmerman A.J."/>
            <person name="Duim B."/>
            <person name="Wagenaar J.A."/>
        </authorList>
    </citation>
    <scope>NUCLEOTIDE SEQUENCE [LARGE SCALE GENOMIC DNA]</scope>
    <source>
        <strain evidence="6">17S00004-5</strain>
    </source>
</reference>
<dbReference type="GO" id="GO:0003700">
    <property type="term" value="F:DNA-binding transcription factor activity"/>
    <property type="evidence" value="ECO:0007669"/>
    <property type="project" value="InterPro"/>
</dbReference>
<evidence type="ECO:0000256" key="3">
    <source>
        <dbReference type="ARBA" id="ARBA00023163"/>
    </source>
</evidence>
<dbReference type="Proteomes" id="UP000240535">
    <property type="component" value="Unassembled WGS sequence"/>
</dbReference>
<dbReference type="PROSITE" id="PS01124">
    <property type="entry name" value="HTH_ARAC_FAMILY_2"/>
    <property type="match status" value="1"/>
</dbReference>
<comment type="caution">
    <text evidence="5">The sequence shown here is derived from an EMBL/GenBank/DDBJ whole genome shotgun (WGS) entry which is preliminary data.</text>
</comment>
<keyword evidence="6" id="KW-1185">Reference proteome</keyword>
<dbReference type="Pfam" id="PF12833">
    <property type="entry name" value="HTH_18"/>
    <property type="match status" value="1"/>
</dbReference>
<keyword evidence="1" id="KW-0805">Transcription regulation</keyword>
<dbReference type="PANTHER" id="PTHR47893:SF1">
    <property type="entry name" value="REGULATORY PROTEIN PCHR"/>
    <property type="match status" value="1"/>
</dbReference>
<dbReference type="InterPro" id="IPR053142">
    <property type="entry name" value="PchR_regulatory_protein"/>
</dbReference>
<evidence type="ECO:0000256" key="1">
    <source>
        <dbReference type="ARBA" id="ARBA00023015"/>
    </source>
</evidence>
<sequence length="315" mass="37457">MSRLMEFEKFFNDIWGSEDRCLKNISINSDDIRLSAEFFNNSNGLGYGKFDMYFEDFKILDSIHESNYFFMYFNTGSSIMRMKKDANEFYFNPNDVWVGAINEPFGGQNIFQAKKHVKTQCILINKQRIKDFPMFDELANKQDFYIRVGSTNLTQKIILKELENSHLYEGKMREIFIESKILEMVYKSLYDYNFSKEYCDIKLCEYDIKSIKKAREIMLKNMSNPPSIKKLARICAINEFKLKKGFKHIYKTTIYKMLQEERLKNAKELLTNQDVNVTEAARIAGYKSLSHFSKIFKERFDVLPIELIKEKKYYI</sequence>
<dbReference type="Gene3D" id="1.10.10.60">
    <property type="entry name" value="Homeodomain-like"/>
    <property type="match status" value="1"/>
</dbReference>
<dbReference type="GO" id="GO:0043565">
    <property type="term" value="F:sequence-specific DNA binding"/>
    <property type="evidence" value="ECO:0007669"/>
    <property type="project" value="InterPro"/>
</dbReference>
<gene>
    <name evidence="5" type="ORF">CQ405_00870</name>
</gene>
<keyword evidence="3" id="KW-0804">Transcription</keyword>
<keyword evidence="2" id="KW-0238">DNA-binding</keyword>
<feature type="domain" description="HTH araC/xylS-type" evidence="4">
    <location>
        <begin position="212"/>
        <end position="310"/>
    </location>
</feature>
<proteinExistence type="predicted"/>
<dbReference type="AlphaFoldDB" id="A0A2P8R3T0"/>